<name>A0A7T0C1T3_9BACT</name>
<dbReference type="InterPro" id="IPR006145">
    <property type="entry name" value="PsdUridine_synth_RsuA/RluA"/>
</dbReference>
<dbReference type="InterPro" id="IPR002942">
    <property type="entry name" value="S4_RNA-bd"/>
</dbReference>
<feature type="domain" description="RNA-binding S4" evidence="5">
    <location>
        <begin position="3"/>
        <end position="62"/>
    </location>
</feature>
<dbReference type="SMART" id="SM00363">
    <property type="entry name" value="S4"/>
    <property type="match status" value="1"/>
</dbReference>
<dbReference type="SUPFAM" id="SSF55120">
    <property type="entry name" value="Pseudouridine synthase"/>
    <property type="match status" value="1"/>
</dbReference>
<dbReference type="PANTHER" id="PTHR47683:SF2">
    <property type="entry name" value="RNA-BINDING S4 DOMAIN-CONTAINING PROTEIN"/>
    <property type="match status" value="1"/>
</dbReference>
<reference evidence="7" key="1">
    <citation type="submission" date="2020-02" db="EMBL/GenBank/DDBJ databases">
        <title>Genomic and physiological characterization of two novel Nitrospinaceae genera.</title>
        <authorList>
            <person name="Mueller A.J."/>
            <person name="Jung M.-Y."/>
            <person name="Strachan C.R."/>
            <person name="Herbold C.W."/>
            <person name="Kirkegaard R.H."/>
            <person name="Daims H."/>
        </authorList>
    </citation>
    <scope>NUCLEOTIDE SEQUENCE [LARGE SCALE GENOMIC DNA]</scope>
</reference>
<dbReference type="GO" id="GO:0120159">
    <property type="term" value="F:rRNA pseudouridine synthase activity"/>
    <property type="evidence" value="ECO:0007669"/>
    <property type="project" value="UniProtKB-ARBA"/>
</dbReference>
<dbReference type="GO" id="GO:0000455">
    <property type="term" value="P:enzyme-directed rRNA pseudouridine synthesis"/>
    <property type="evidence" value="ECO:0007669"/>
    <property type="project" value="UniProtKB-ARBA"/>
</dbReference>
<evidence type="ECO:0000313" key="7">
    <source>
        <dbReference type="Proteomes" id="UP000594464"/>
    </source>
</evidence>
<dbReference type="NCBIfam" id="TIGR00093">
    <property type="entry name" value="pseudouridine synthase"/>
    <property type="match status" value="1"/>
</dbReference>
<dbReference type="GO" id="GO:0003723">
    <property type="term" value="F:RNA binding"/>
    <property type="evidence" value="ECO:0007669"/>
    <property type="project" value="UniProtKB-KW"/>
</dbReference>
<dbReference type="CDD" id="cd02870">
    <property type="entry name" value="PseudoU_synth_RsuA_like"/>
    <property type="match status" value="1"/>
</dbReference>
<organism evidence="6 7">
    <name type="scientific">Candidatus Nitrohelix vancouverensis</name>
    <dbReference type="NCBI Taxonomy" id="2705534"/>
    <lineage>
        <taxon>Bacteria</taxon>
        <taxon>Pseudomonadati</taxon>
        <taxon>Nitrospinota/Tectimicrobiota group</taxon>
        <taxon>Nitrospinota</taxon>
        <taxon>Nitrospinia</taxon>
        <taxon>Nitrospinales</taxon>
        <taxon>Nitrospinaceae</taxon>
        <taxon>Candidatus Nitrohelix</taxon>
    </lineage>
</organism>
<evidence type="ECO:0000256" key="1">
    <source>
        <dbReference type="ARBA" id="ARBA00008348"/>
    </source>
</evidence>
<accession>A0A7T0C1T3</accession>
<keyword evidence="3" id="KW-0694">RNA-binding</keyword>
<dbReference type="SUPFAM" id="SSF55174">
    <property type="entry name" value="Alpha-L RNA-binding motif"/>
    <property type="match status" value="1"/>
</dbReference>
<evidence type="ECO:0000313" key="6">
    <source>
        <dbReference type="EMBL" id="QPJ64982.1"/>
    </source>
</evidence>
<dbReference type="AlphaFoldDB" id="A0A7T0C1T3"/>
<sequence length="341" mass="37991">MKIRLQKIIADAGLGSRREAERWITEGKVKVNGQVETKLGSSADPKMDLIRVNGKALPSTQEKVYILFNKPGNCLTTMTTDARGRMTVMDFLKKAPIRVFPVGRLDYNTQGLLLCTNDGDLSKKLLEPRYAVERTYLVKVRGVPNDKSLARIRKGIWLDEKPTAPVKVEIQRTSGKNCFLILRLTEGKNRHVKRICEAVRHPVIRLKRTHFAGLSLDDLPLGAFRFLSPREIRSLHSAVAPSKSSARENQPAYVEPTKPKPRKDLGRDNALGMDKPRKRVSRTGAPTKAKPRKDLSRASALSKSSARKNPRRTGAPSKSAPRKTASRAGAPSKGRPRAKRK</sequence>
<dbReference type="Gene3D" id="3.30.70.580">
    <property type="entry name" value="Pseudouridine synthase I, catalytic domain, N-terminal subdomain"/>
    <property type="match status" value="1"/>
</dbReference>
<evidence type="ECO:0000259" key="5">
    <source>
        <dbReference type="SMART" id="SM00363"/>
    </source>
</evidence>
<dbReference type="Proteomes" id="UP000594464">
    <property type="component" value="Chromosome"/>
</dbReference>
<dbReference type="Pfam" id="PF01479">
    <property type="entry name" value="S4"/>
    <property type="match status" value="1"/>
</dbReference>
<dbReference type="PANTHER" id="PTHR47683">
    <property type="entry name" value="PSEUDOURIDINE SYNTHASE FAMILY PROTEIN-RELATED"/>
    <property type="match status" value="1"/>
</dbReference>
<dbReference type="EMBL" id="CP048620">
    <property type="protein sequence ID" value="QPJ64982.1"/>
    <property type="molecule type" value="Genomic_DNA"/>
</dbReference>
<dbReference type="FunFam" id="3.10.290.10:FF:000003">
    <property type="entry name" value="Pseudouridine synthase"/>
    <property type="match status" value="1"/>
</dbReference>
<proteinExistence type="inferred from homology"/>
<dbReference type="Gene3D" id="3.10.290.10">
    <property type="entry name" value="RNA-binding S4 domain"/>
    <property type="match status" value="1"/>
</dbReference>
<comment type="similarity">
    <text evidence="1">Belongs to the pseudouridine synthase RsuA family.</text>
</comment>
<keyword evidence="2" id="KW-0413">Isomerase</keyword>
<dbReference type="InterPro" id="IPR000748">
    <property type="entry name" value="PsdUridine_synth_RsuA/RluB/E/F"/>
</dbReference>
<protein>
    <submittedName>
        <fullName evidence="6">Pseudouridine synthase</fullName>
    </submittedName>
</protein>
<dbReference type="InterPro" id="IPR036986">
    <property type="entry name" value="S4_RNA-bd_sf"/>
</dbReference>
<dbReference type="InterPro" id="IPR050343">
    <property type="entry name" value="RsuA_PseudoU_synthase"/>
</dbReference>
<feature type="region of interest" description="Disordered" evidence="4">
    <location>
        <begin position="237"/>
        <end position="341"/>
    </location>
</feature>
<dbReference type="KEGG" id="nva:G3M78_06105"/>
<evidence type="ECO:0000256" key="2">
    <source>
        <dbReference type="ARBA" id="ARBA00023235"/>
    </source>
</evidence>
<dbReference type="CDD" id="cd00165">
    <property type="entry name" value="S4"/>
    <property type="match status" value="1"/>
</dbReference>
<gene>
    <name evidence="6" type="ORF">G3M78_06105</name>
</gene>
<evidence type="ECO:0000256" key="3">
    <source>
        <dbReference type="PROSITE-ProRule" id="PRU00182"/>
    </source>
</evidence>
<dbReference type="InterPro" id="IPR042092">
    <property type="entry name" value="PsdUridine_s_RsuA/RluB/E/F_cat"/>
</dbReference>
<evidence type="ECO:0000256" key="4">
    <source>
        <dbReference type="SAM" id="MobiDB-lite"/>
    </source>
</evidence>
<dbReference type="Gene3D" id="3.30.70.1560">
    <property type="entry name" value="Alpha-L RNA-binding motif"/>
    <property type="match status" value="1"/>
</dbReference>
<dbReference type="InterPro" id="IPR020094">
    <property type="entry name" value="TruA/RsuA/RluB/E/F_N"/>
</dbReference>
<dbReference type="Pfam" id="PF00849">
    <property type="entry name" value="PseudoU_synth_2"/>
    <property type="match status" value="1"/>
</dbReference>
<dbReference type="PROSITE" id="PS50889">
    <property type="entry name" value="S4"/>
    <property type="match status" value="1"/>
</dbReference>
<dbReference type="InterPro" id="IPR020103">
    <property type="entry name" value="PsdUridine_synth_cat_dom_sf"/>
</dbReference>